<comment type="caution">
    <text evidence="1">The sequence shown here is derived from an EMBL/GenBank/DDBJ whole genome shotgun (WGS) entry which is preliminary data.</text>
</comment>
<proteinExistence type="predicted"/>
<gene>
    <name evidence="1" type="ORF">Tco_0911448</name>
</gene>
<dbReference type="EMBL" id="BQNB010014684">
    <property type="protein sequence ID" value="GJT31173.1"/>
    <property type="molecule type" value="Genomic_DNA"/>
</dbReference>
<accession>A0ABQ5CY01</accession>
<dbReference type="Proteomes" id="UP001151760">
    <property type="component" value="Unassembled WGS sequence"/>
</dbReference>
<name>A0ABQ5CY01_9ASTR</name>
<reference evidence="1" key="2">
    <citation type="submission" date="2022-01" db="EMBL/GenBank/DDBJ databases">
        <authorList>
            <person name="Yamashiro T."/>
            <person name="Shiraishi A."/>
            <person name="Satake H."/>
            <person name="Nakayama K."/>
        </authorList>
    </citation>
    <scope>NUCLEOTIDE SEQUENCE</scope>
</reference>
<protein>
    <submittedName>
        <fullName evidence="1">Uncharacterized protein</fullName>
    </submittedName>
</protein>
<reference evidence="1" key="1">
    <citation type="journal article" date="2022" name="Int. J. Mol. Sci.">
        <title>Draft Genome of Tanacetum Coccineum: Genomic Comparison of Closely Related Tanacetum-Family Plants.</title>
        <authorList>
            <person name="Yamashiro T."/>
            <person name="Shiraishi A."/>
            <person name="Nakayama K."/>
            <person name="Satake H."/>
        </authorList>
    </citation>
    <scope>NUCLEOTIDE SEQUENCE</scope>
</reference>
<keyword evidence="2" id="KW-1185">Reference proteome</keyword>
<evidence type="ECO:0000313" key="1">
    <source>
        <dbReference type="EMBL" id="GJT31173.1"/>
    </source>
</evidence>
<organism evidence="1 2">
    <name type="scientific">Tanacetum coccineum</name>
    <dbReference type="NCBI Taxonomy" id="301880"/>
    <lineage>
        <taxon>Eukaryota</taxon>
        <taxon>Viridiplantae</taxon>
        <taxon>Streptophyta</taxon>
        <taxon>Embryophyta</taxon>
        <taxon>Tracheophyta</taxon>
        <taxon>Spermatophyta</taxon>
        <taxon>Magnoliopsida</taxon>
        <taxon>eudicotyledons</taxon>
        <taxon>Gunneridae</taxon>
        <taxon>Pentapetalae</taxon>
        <taxon>asterids</taxon>
        <taxon>campanulids</taxon>
        <taxon>Asterales</taxon>
        <taxon>Asteraceae</taxon>
        <taxon>Asteroideae</taxon>
        <taxon>Anthemideae</taxon>
        <taxon>Anthemidinae</taxon>
        <taxon>Tanacetum</taxon>
    </lineage>
</organism>
<evidence type="ECO:0000313" key="2">
    <source>
        <dbReference type="Proteomes" id="UP001151760"/>
    </source>
</evidence>
<sequence length="74" mass="8569">MPSEPFILVFLHQRMRNQRIAKVDWKLMGCGVRLGKRVRVTGYKLWEMATLVPQCDRCVCTVSPFGLTMLVLED</sequence>